<organism evidence="1 2">
    <name type="scientific">Cardiocondyla obscurior</name>
    <dbReference type="NCBI Taxonomy" id="286306"/>
    <lineage>
        <taxon>Eukaryota</taxon>
        <taxon>Metazoa</taxon>
        <taxon>Ecdysozoa</taxon>
        <taxon>Arthropoda</taxon>
        <taxon>Hexapoda</taxon>
        <taxon>Insecta</taxon>
        <taxon>Pterygota</taxon>
        <taxon>Neoptera</taxon>
        <taxon>Endopterygota</taxon>
        <taxon>Hymenoptera</taxon>
        <taxon>Apocrita</taxon>
        <taxon>Aculeata</taxon>
        <taxon>Formicoidea</taxon>
        <taxon>Formicidae</taxon>
        <taxon>Myrmicinae</taxon>
        <taxon>Cardiocondyla</taxon>
    </lineage>
</organism>
<dbReference type="EMBL" id="JADYXP020000020">
    <property type="protein sequence ID" value="KAL0104240.1"/>
    <property type="molecule type" value="Genomic_DNA"/>
</dbReference>
<accession>A0AAW2EMV7</accession>
<sequence>MISVSYEQLGNALIESIFFFSFNKSVEHCNKSLSREKKKKVKRYLCIIIKSYFNASFVSFAHVLNDDDTRRSQVTGASTKCTYPAENS</sequence>
<reference evidence="1 2" key="1">
    <citation type="submission" date="2023-03" db="EMBL/GenBank/DDBJ databases">
        <title>High recombination rates correlate with genetic variation in Cardiocondyla obscurior ants.</title>
        <authorList>
            <person name="Errbii M."/>
        </authorList>
    </citation>
    <scope>NUCLEOTIDE SEQUENCE [LARGE SCALE GENOMIC DNA]</scope>
    <source>
        <strain evidence="1">Alpha-2009</strain>
        <tissue evidence="1">Whole body</tissue>
    </source>
</reference>
<evidence type="ECO:0000313" key="2">
    <source>
        <dbReference type="Proteomes" id="UP001430953"/>
    </source>
</evidence>
<comment type="caution">
    <text evidence="1">The sequence shown here is derived from an EMBL/GenBank/DDBJ whole genome shotgun (WGS) entry which is preliminary data.</text>
</comment>
<gene>
    <name evidence="1" type="ORF">PUN28_017158</name>
</gene>
<keyword evidence="2" id="KW-1185">Reference proteome</keyword>
<protein>
    <submittedName>
        <fullName evidence="1">Uncharacterized protein</fullName>
    </submittedName>
</protein>
<evidence type="ECO:0000313" key="1">
    <source>
        <dbReference type="EMBL" id="KAL0104240.1"/>
    </source>
</evidence>
<proteinExistence type="predicted"/>
<dbReference type="AlphaFoldDB" id="A0AAW2EMV7"/>
<dbReference type="Proteomes" id="UP001430953">
    <property type="component" value="Unassembled WGS sequence"/>
</dbReference>
<name>A0AAW2EMV7_9HYME</name>